<protein>
    <submittedName>
        <fullName evidence="1">Uncharacterized protein</fullName>
    </submittedName>
</protein>
<proteinExistence type="predicted"/>
<sequence length="90" mass="9254">MAPTRRRPAAAALGVWPAQPGAPLTSKRRASASRALLLGSSLARPPASPQSVALASPTPSALRSTALRFADQAPAAIVAAYNSIDLRLVR</sequence>
<dbReference type="EnsemblPlants" id="EMT30257">
    <property type="protein sequence ID" value="EMT30257"/>
    <property type="gene ID" value="F775_15930"/>
</dbReference>
<reference evidence="1" key="1">
    <citation type="submission" date="2015-06" db="UniProtKB">
        <authorList>
            <consortium name="EnsemblPlants"/>
        </authorList>
    </citation>
    <scope>IDENTIFICATION</scope>
</reference>
<accession>M8CRR0</accession>
<dbReference type="AlphaFoldDB" id="M8CRR0"/>
<evidence type="ECO:0000313" key="1">
    <source>
        <dbReference type="EnsemblPlants" id="EMT30257"/>
    </source>
</evidence>
<name>M8CRR0_AEGTA</name>
<organism evidence="1">
    <name type="scientific">Aegilops tauschii</name>
    <name type="common">Tausch's goatgrass</name>
    <name type="synonym">Aegilops squarrosa</name>
    <dbReference type="NCBI Taxonomy" id="37682"/>
    <lineage>
        <taxon>Eukaryota</taxon>
        <taxon>Viridiplantae</taxon>
        <taxon>Streptophyta</taxon>
        <taxon>Embryophyta</taxon>
        <taxon>Tracheophyta</taxon>
        <taxon>Spermatophyta</taxon>
        <taxon>Magnoliopsida</taxon>
        <taxon>Liliopsida</taxon>
        <taxon>Poales</taxon>
        <taxon>Poaceae</taxon>
        <taxon>BOP clade</taxon>
        <taxon>Pooideae</taxon>
        <taxon>Triticodae</taxon>
        <taxon>Triticeae</taxon>
        <taxon>Triticinae</taxon>
        <taxon>Aegilops</taxon>
    </lineage>
</organism>